<dbReference type="OrthoDB" id="4941332at2759"/>
<dbReference type="VEuPathDB" id="FungiDB:GMDG_02700"/>
<sequence length="199" mass="22388">MISVAAAIVAQIAITGLSLDSLSQTHWVARGAFVLILTSSLMAVYYATTQQRMLGRLLQAEQVGLWIRGGNRVTDTARLVPSLDEIVQMLRDRWGHQSLIGEQTRAEHQAQLEARLLRIEEARPNDQRDPTSEESHFNINDLLDPMARFVLYNMGGNVSTDDFNPTERDRRNFTRNIIKLMCNIKNMPISSASASGRHN</sequence>
<evidence type="ECO:0000256" key="1">
    <source>
        <dbReference type="SAM" id="Phobius"/>
    </source>
</evidence>
<dbReference type="GeneID" id="36286801"/>
<reference evidence="2" key="1">
    <citation type="submission" date="2016-03" db="EMBL/GenBank/DDBJ databases">
        <title>Updated assembly of Pseudogymnoascus destructans, the fungus causing white-nose syndrome of bats.</title>
        <authorList>
            <person name="Palmer J.M."/>
            <person name="Drees K.P."/>
            <person name="Foster J.T."/>
            <person name="Lindner D.L."/>
        </authorList>
    </citation>
    <scope>NUCLEOTIDE SEQUENCE [LARGE SCALE GENOMIC DNA]</scope>
    <source>
        <strain evidence="2">20631-21</strain>
    </source>
</reference>
<keyword evidence="1" id="KW-0812">Transmembrane</keyword>
<name>A0A177ACW0_9PEZI</name>
<feature type="transmembrane region" description="Helical" evidence="1">
    <location>
        <begin position="28"/>
        <end position="47"/>
    </location>
</feature>
<accession>A0A177ACW0</accession>
<dbReference type="AlphaFoldDB" id="A0A177ACW0"/>
<keyword evidence="1" id="KW-1133">Transmembrane helix</keyword>
<evidence type="ECO:0000313" key="2">
    <source>
        <dbReference type="EMBL" id="OAF59640.1"/>
    </source>
</evidence>
<gene>
    <name evidence="2" type="ORF">VC83_03727</name>
</gene>
<dbReference type="RefSeq" id="XP_024324923.1">
    <property type="nucleotide sequence ID" value="XM_024467370.1"/>
</dbReference>
<protein>
    <submittedName>
        <fullName evidence="2">Uncharacterized protein</fullName>
    </submittedName>
</protein>
<dbReference type="Proteomes" id="UP000077154">
    <property type="component" value="Unassembled WGS sequence"/>
</dbReference>
<dbReference type="eggNOG" id="ENOG502S8WA">
    <property type="taxonomic scope" value="Eukaryota"/>
</dbReference>
<organism evidence="2">
    <name type="scientific">Pseudogymnoascus destructans</name>
    <dbReference type="NCBI Taxonomy" id="655981"/>
    <lineage>
        <taxon>Eukaryota</taxon>
        <taxon>Fungi</taxon>
        <taxon>Dikarya</taxon>
        <taxon>Ascomycota</taxon>
        <taxon>Pezizomycotina</taxon>
        <taxon>Leotiomycetes</taxon>
        <taxon>Thelebolales</taxon>
        <taxon>Thelebolaceae</taxon>
        <taxon>Pseudogymnoascus</taxon>
    </lineage>
</organism>
<dbReference type="EMBL" id="KV441393">
    <property type="protein sequence ID" value="OAF59640.1"/>
    <property type="molecule type" value="Genomic_DNA"/>
</dbReference>
<keyword evidence="1" id="KW-0472">Membrane</keyword>
<proteinExistence type="predicted"/>